<name>A0A284RXU6_ARMOS</name>
<dbReference type="AlphaFoldDB" id="A0A284RXU6"/>
<reference evidence="2" key="1">
    <citation type="journal article" date="2017" name="Nat. Ecol. Evol.">
        <title>Genome expansion and lineage-specific genetic innovations in the forest pathogenic fungi Armillaria.</title>
        <authorList>
            <person name="Sipos G."/>
            <person name="Prasanna A.N."/>
            <person name="Walter M.C."/>
            <person name="O'Connor E."/>
            <person name="Balint B."/>
            <person name="Krizsan K."/>
            <person name="Kiss B."/>
            <person name="Hess J."/>
            <person name="Varga T."/>
            <person name="Slot J."/>
            <person name="Riley R."/>
            <person name="Boka B."/>
            <person name="Rigling D."/>
            <person name="Barry K."/>
            <person name="Lee J."/>
            <person name="Mihaltcheva S."/>
            <person name="LaButti K."/>
            <person name="Lipzen A."/>
            <person name="Waldron R."/>
            <person name="Moloney N.M."/>
            <person name="Sperisen C."/>
            <person name="Kredics L."/>
            <person name="Vagvoelgyi C."/>
            <person name="Patrignani A."/>
            <person name="Fitzpatrick D."/>
            <person name="Nagy I."/>
            <person name="Doyle S."/>
            <person name="Anderson J.B."/>
            <person name="Grigoriev I.V."/>
            <person name="Gueldener U."/>
            <person name="Muensterkoetter M."/>
            <person name="Nagy L.G."/>
        </authorList>
    </citation>
    <scope>NUCLEOTIDE SEQUENCE [LARGE SCALE GENOMIC DNA]</scope>
    <source>
        <strain evidence="2">C18/9</strain>
    </source>
</reference>
<evidence type="ECO:0000313" key="2">
    <source>
        <dbReference type="Proteomes" id="UP000219338"/>
    </source>
</evidence>
<keyword evidence="2" id="KW-1185">Reference proteome</keyword>
<sequence>MYRIFDIETDALENEIRDAYMTLTQGGGLGALNIVSPLDQYGRVSERQQFKNPCAGVIDTSSGWVDLYLREPTINGQLGIPVTATVLTEEDVPTTYDTPFN</sequence>
<evidence type="ECO:0000313" key="1">
    <source>
        <dbReference type="EMBL" id="SJL13569.1"/>
    </source>
</evidence>
<gene>
    <name evidence="1" type="ORF">ARMOST_17014</name>
</gene>
<protein>
    <submittedName>
        <fullName evidence="1">Uncharacterized protein</fullName>
    </submittedName>
</protein>
<dbReference type="Proteomes" id="UP000219338">
    <property type="component" value="Unassembled WGS sequence"/>
</dbReference>
<proteinExistence type="predicted"/>
<organism evidence="1 2">
    <name type="scientific">Armillaria ostoyae</name>
    <name type="common">Armillaria root rot fungus</name>
    <dbReference type="NCBI Taxonomy" id="47428"/>
    <lineage>
        <taxon>Eukaryota</taxon>
        <taxon>Fungi</taxon>
        <taxon>Dikarya</taxon>
        <taxon>Basidiomycota</taxon>
        <taxon>Agaricomycotina</taxon>
        <taxon>Agaricomycetes</taxon>
        <taxon>Agaricomycetidae</taxon>
        <taxon>Agaricales</taxon>
        <taxon>Marasmiineae</taxon>
        <taxon>Physalacriaceae</taxon>
        <taxon>Armillaria</taxon>
    </lineage>
</organism>
<dbReference type="EMBL" id="FUEG01000020">
    <property type="protein sequence ID" value="SJL13569.1"/>
    <property type="molecule type" value="Genomic_DNA"/>
</dbReference>
<accession>A0A284RXU6</accession>
<dbReference type="OrthoDB" id="3251634at2759"/>